<evidence type="ECO:0000256" key="6">
    <source>
        <dbReference type="ARBA" id="ARBA00023160"/>
    </source>
</evidence>
<evidence type="ECO:0000256" key="3">
    <source>
        <dbReference type="ARBA" id="ARBA00022516"/>
    </source>
</evidence>
<dbReference type="Proteomes" id="UP000669179">
    <property type="component" value="Unassembled WGS sequence"/>
</dbReference>
<dbReference type="InterPro" id="IPR052568">
    <property type="entry name" value="PKS-FAS_Synthase"/>
</dbReference>
<evidence type="ECO:0000256" key="7">
    <source>
        <dbReference type="ARBA" id="ARBA00023239"/>
    </source>
</evidence>
<dbReference type="GO" id="GO:0016740">
    <property type="term" value="F:transferase activity"/>
    <property type="evidence" value="ECO:0007669"/>
    <property type="project" value="InterPro"/>
</dbReference>
<dbReference type="PANTHER" id="PTHR43074">
    <property type="entry name" value="OMEGA-3 POLYUNSATURATED FATTY ACID SYNTHASE PFAB-RELATED"/>
    <property type="match status" value="1"/>
</dbReference>
<dbReference type="InterPro" id="IPR001227">
    <property type="entry name" value="Ac_transferase_dom_sf"/>
</dbReference>
<reference evidence="10" key="1">
    <citation type="submission" date="2021-03" db="EMBL/GenBank/DDBJ databases">
        <authorList>
            <person name="Kanchanasin P."/>
            <person name="Saeng-In P."/>
            <person name="Phongsopitanun W."/>
            <person name="Yuki M."/>
            <person name="Kudo T."/>
            <person name="Ohkuma M."/>
            <person name="Tanasupawat S."/>
        </authorList>
    </citation>
    <scope>NUCLEOTIDE SEQUENCE</scope>
    <source>
        <strain evidence="10">GKU 128</strain>
    </source>
</reference>
<dbReference type="GO" id="GO:0006633">
    <property type="term" value="P:fatty acid biosynthetic process"/>
    <property type="evidence" value="ECO:0007669"/>
    <property type="project" value="UniProtKB-KW"/>
</dbReference>
<dbReference type="InterPro" id="IPR010083">
    <property type="entry name" value="FabA"/>
</dbReference>
<dbReference type="Pfam" id="PF07977">
    <property type="entry name" value="FabA"/>
    <property type="match status" value="2"/>
</dbReference>
<evidence type="ECO:0000256" key="8">
    <source>
        <dbReference type="SAM" id="MobiDB-lite"/>
    </source>
</evidence>
<keyword evidence="11" id="KW-1185">Reference proteome</keyword>
<comment type="similarity">
    <text evidence="2">Belongs to the thioester dehydratase family. FabA subfamily.</text>
</comment>
<evidence type="ECO:0000256" key="5">
    <source>
        <dbReference type="ARBA" id="ARBA00023098"/>
    </source>
</evidence>
<name>A0A939PE40_9ACTN</name>
<protein>
    <recommendedName>
        <fullName evidence="9">Malonyl-CoA:ACP transacylase (MAT) domain-containing protein</fullName>
    </recommendedName>
</protein>
<sequence>MTSVAIVAVGTCGPGWSRTQELVERLLRGTEPPPPRPHDTGRALAAAVREASGGWTRRSTRSFGQALRSLRERTADEVLVADADPGSGAAVALLLRRERDARTAGDEIIAVLDGGPREPELFPVLVAALGLRHRADFRNGAPATPMLGERRTEACGVTLSAGRPVSWLGSRPPRLHVYSGADRRAVMAAVRHGRRSSAGPARLAVVAQSREQLRRKRGEALRWLGGDGSRPPGVAYRDRPVEGEIAFVYSNGAAGYQGMGRDLMLAFPGLMDGVRRDNGPLEQYMSWVFAESPGPAGLAIGQIIAAGALAVLHSRIAQDVLGIQPNASLGYSSGECTAPVALSIWADCATVADEARRSDLLVREIAGEHRLTRRVWRDLGLQDGGWANHLVVGPTDRIREAVEAETGAFLTVVNSPRSSIIGGHESACARVLERLGRSVQALPLEYDIAVHAPVFEAAKEPWRVLHSHALNGGHVGKRLYSGVRRAAYQPSREGMAEALSELVTGTVDFAGTVEQAWRDGVRVFIEQGPRGLCSGWISQTLGEREHLAVPFDDGGSDSLGAYLQAVAELAAAGVVTSQGLLLEPAPAGRRHDLASVQREFLTQQSAVQQRFLASRSPRHARIEPAQDSPPVRTTTSGEAYDTAAIQAFAEGRLADCFGPAWRIADAHLRTPRLAPEHLTLRGEVVAFDPDSGYLRMELAMAPGPDSLMLEAGLQAMAFYLTAMGFTIARDGWRFEPTPGAPGNLRRGRPPEPQPSKTTVEILVQEVSDDPEPAVYGDIRCSAGGHQVFGADGIGLRLVPDRPLRQWIELGAITIDDEPRTVAATEAGPTGKLSMLNCAWGSLADAFGPAYSIFDESRRGVRLPGPPYLFMDAVTKVSGGQAAREIGTTAESVFVLRPDAWFWSDSGTPVMPFAALMETVLQPCGWLASYAGYPLEDREMLIRNLGGTARVLREVTPDSGELYTTGELMKATKAGGAILLDFAVECRDAADRPVLTADAAFGFFTPDALDRQQGLPTGPEDRARIATPGNRCVAPTLGSRLQMIDRITGYWPDGGAAGLGRLRAEKDVDPREWFFKSHFFEDPVQPGSLGIEAMIQLLRHSMLERGLADGVNSCGERFEAVRTGHEITWTYRGQVLPTSGLVTIDLEVTELGADDSGPFAVADAWLWVDGVRVYEVRALGTRIVAAG</sequence>
<dbReference type="InterPro" id="IPR016035">
    <property type="entry name" value="Acyl_Trfase/lysoPLipase"/>
</dbReference>
<keyword evidence="6" id="KW-0275">Fatty acid biosynthesis</keyword>
<dbReference type="GO" id="GO:0005737">
    <property type="term" value="C:cytoplasm"/>
    <property type="evidence" value="ECO:0007669"/>
    <property type="project" value="InterPro"/>
</dbReference>
<dbReference type="AlphaFoldDB" id="A0A939PE40"/>
<gene>
    <name evidence="10" type="ORF">J4573_27875</name>
</gene>
<dbReference type="Gene3D" id="3.40.366.10">
    <property type="entry name" value="Malonyl-Coenzyme A Acyl Carrier Protein, domain 2"/>
    <property type="match status" value="1"/>
</dbReference>
<keyword evidence="4" id="KW-0276">Fatty acid metabolism</keyword>
<feature type="region of interest" description="Disordered" evidence="8">
    <location>
        <begin position="736"/>
        <end position="755"/>
    </location>
</feature>
<dbReference type="GO" id="GO:0019171">
    <property type="term" value="F:(3R)-hydroxyacyl-[acyl-carrier-protein] dehydratase activity"/>
    <property type="evidence" value="ECO:0007669"/>
    <property type="project" value="InterPro"/>
</dbReference>
<dbReference type="PANTHER" id="PTHR43074:SF1">
    <property type="entry name" value="BETA-KETOACYL SYNTHASE FAMILY PROTEIN-RELATED"/>
    <property type="match status" value="1"/>
</dbReference>
<keyword evidence="5" id="KW-0443">Lipid metabolism</keyword>
<feature type="region of interest" description="Disordered" evidence="8">
    <location>
        <begin position="616"/>
        <end position="636"/>
    </location>
</feature>
<comment type="caution">
    <text evidence="10">The sequence shown here is derived from an EMBL/GenBank/DDBJ whole genome shotgun (WGS) entry which is preliminary data.</text>
</comment>
<dbReference type="InterPro" id="IPR013114">
    <property type="entry name" value="FabA_FabZ"/>
</dbReference>
<dbReference type="Gene3D" id="3.30.70.250">
    <property type="entry name" value="Malonyl-CoA ACP transacylase, ACP-binding"/>
    <property type="match status" value="1"/>
</dbReference>
<comment type="pathway">
    <text evidence="1">Lipid metabolism; fatty acid biosynthesis.</text>
</comment>
<evidence type="ECO:0000259" key="9">
    <source>
        <dbReference type="SMART" id="SM00827"/>
    </source>
</evidence>
<evidence type="ECO:0000256" key="4">
    <source>
        <dbReference type="ARBA" id="ARBA00022832"/>
    </source>
</evidence>
<proteinExistence type="inferred from homology"/>
<evidence type="ECO:0000313" key="10">
    <source>
        <dbReference type="EMBL" id="MBO2450945.1"/>
    </source>
</evidence>
<accession>A0A939PE40</accession>
<keyword evidence="7" id="KW-0456">Lyase</keyword>
<dbReference type="Gene3D" id="3.10.129.10">
    <property type="entry name" value="Hotdog Thioesterase"/>
    <property type="match status" value="3"/>
</dbReference>
<dbReference type="InterPro" id="IPR029069">
    <property type="entry name" value="HotDog_dom_sf"/>
</dbReference>
<dbReference type="SMART" id="SM00827">
    <property type="entry name" value="PKS_AT"/>
    <property type="match status" value="1"/>
</dbReference>
<dbReference type="RefSeq" id="WP_208258816.1">
    <property type="nucleotide sequence ID" value="NZ_JAGEOJ010000011.1"/>
</dbReference>
<evidence type="ECO:0000313" key="11">
    <source>
        <dbReference type="Proteomes" id="UP000669179"/>
    </source>
</evidence>
<evidence type="ECO:0000256" key="1">
    <source>
        <dbReference type="ARBA" id="ARBA00005194"/>
    </source>
</evidence>
<dbReference type="SUPFAM" id="SSF54637">
    <property type="entry name" value="Thioesterase/thiol ester dehydrase-isomerase"/>
    <property type="match status" value="2"/>
</dbReference>
<feature type="domain" description="Malonyl-CoA:ACP transacylase (MAT)" evidence="9">
    <location>
        <begin position="248"/>
        <end position="592"/>
    </location>
</feature>
<dbReference type="SUPFAM" id="SSF52151">
    <property type="entry name" value="FabD/lysophospholipase-like"/>
    <property type="match status" value="1"/>
</dbReference>
<keyword evidence="3" id="KW-0444">Lipid biosynthesis</keyword>
<organism evidence="10 11">
    <name type="scientific">Actinomadura barringtoniae</name>
    <dbReference type="NCBI Taxonomy" id="1427535"/>
    <lineage>
        <taxon>Bacteria</taxon>
        <taxon>Bacillati</taxon>
        <taxon>Actinomycetota</taxon>
        <taxon>Actinomycetes</taxon>
        <taxon>Streptosporangiales</taxon>
        <taxon>Thermomonosporaceae</taxon>
        <taxon>Actinomadura</taxon>
    </lineage>
</organism>
<evidence type="ECO:0000256" key="2">
    <source>
        <dbReference type="ARBA" id="ARBA00006714"/>
    </source>
</evidence>
<dbReference type="CDD" id="cd01287">
    <property type="entry name" value="FabA"/>
    <property type="match status" value="1"/>
</dbReference>
<dbReference type="InterPro" id="IPR014043">
    <property type="entry name" value="Acyl_transferase_dom"/>
</dbReference>
<dbReference type="EMBL" id="JAGEOJ010000011">
    <property type="protein sequence ID" value="MBO2450945.1"/>
    <property type="molecule type" value="Genomic_DNA"/>
</dbReference>